<gene>
    <name evidence="1" type="ORF">FHK81_12905</name>
</gene>
<comment type="caution">
    <text evidence="1">The sequence shown here is derived from an EMBL/GenBank/DDBJ whole genome shotgun (WGS) entry which is preliminary data.</text>
</comment>
<dbReference type="EMBL" id="VMRX01000034">
    <property type="protein sequence ID" value="TVT32153.1"/>
    <property type="molecule type" value="Genomic_DNA"/>
</dbReference>
<sequence length="331" mass="36569">MSGDALKFFIYYFNGLAVVGFSAIRLASKTQETRKLWMIKFSDNDILKLDERFAHEGIPFHARPFRAAMEILGDQFSIGYGGNAQVHEIERAYTRLIPEVGFTWPGMGTGLAASVDRVKKVTIGVVFGSVNISIDQGLGFSNHQKWAAWCRHDPNIANRSAFAFADMHDLVYGIDRNVQPGNASTFWGLATEQLKLVAESLSQSGSVSSPVLQPICLTAELALKGTLLHLGVTEKELRHPKLFGHDLVKLGQRVTQECSHRDDPLLLNALGRFPDYVGDRYRETPLTRLEVIALALDAQFVSASAVRRISGEDVALQMETSGPGPRDTFFS</sequence>
<protein>
    <recommendedName>
        <fullName evidence="3">HEPN domain-containing protein</fullName>
    </recommendedName>
</protein>
<evidence type="ECO:0008006" key="3">
    <source>
        <dbReference type="Google" id="ProtNLM"/>
    </source>
</evidence>
<accession>A0A558B6M3</accession>
<name>A0A558B6M3_9GAMM</name>
<organism evidence="1 2">
    <name type="scientific">Marinobacter vinifirmus</name>
    <dbReference type="NCBI Taxonomy" id="355591"/>
    <lineage>
        <taxon>Bacteria</taxon>
        <taxon>Pseudomonadati</taxon>
        <taxon>Pseudomonadota</taxon>
        <taxon>Gammaproteobacteria</taxon>
        <taxon>Pseudomonadales</taxon>
        <taxon>Marinobacteraceae</taxon>
        <taxon>Marinobacter</taxon>
    </lineage>
</organism>
<dbReference type="RefSeq" id="WP_273134114.1">
    <property type="nucleotide sequence ID" value="NZ_VMRX01000034.1"/>
</dbReference>
<proteinExistence type="predicted"/>
<evidence type="ECO:0000313" key="1">
    <source>
        <dbReference type="EMBL" id="TVT32153.1"/>
    </source>
</evidence>
<reference evidence="1 2" key="1">
    <citation type="submission" date="2019-07" db="EMBL/GenBank/DDBJ databases">
        <title>The pathways for chlorine oxyanion respiration interact through the shared metabolite chlorate.</title>
        <authorList>
            <person name="Barnum T.P."/>
            <person name="Cheng Y."/>
            <person name="Hill K.A."/>
            <person name="Lucas L.N."/>
            <person name="Carlson H.K."/>
            <person name="Coates J.D."/>
        </authorList>
    </citation>
    <scope>NUCLEOTIDE SEQUENCE [LARGE SCALE GENOMIC DNA]</scope>
    <source>
        <strain evidence="1">UCB</strain>
    </source>
</reference>
<dbReference type="AlphaFoldDB" id="A0A558B6M3"/>
<dbReference type="Proteomes" id="UP000319142">
    <property type="component" value="Unassembled WGS sequence"/>
</dbReference>
<evidence type="ECO:0000313" key="2">
    <source>
        <dbReference type="Proteomes" id="UP000319142"/>
    </source>
</evidence>